<keyword evidence="5" id="KW-1185">Reference proteome</keyword>
<feature type="transmembrane region" description="Helical" evidence="3">
    <location>
        <begin position="2157"/>
        <end position="2178"/>
    </location>
</feature>
<evidence type="ECO:0000313" key="5">
    <source>
        <dbReference type="Proteomes" id="UP000033188"/>
    </source>
</evidence>
<feature type="coiled-coil region" evidence="1">
    <location>
        <begin position="1127"/>
        <end position="1169"/>
    </location>
</feature>
<dbReference type="RefSeq" id="XP_012768638.1">
    <property type="nucleotide sequence ID" value="XM_012913184.1"/>
</dbReference>
<reference evidence="5" key="1">
    <citation type="journal article" date="2014" name="Nucleic Acids Res.">
        <title>The evolutionary dynamics of variant antigen genes in Babesia reveal a history of genomic innovation underlying host-parasite interaction.</title>
        <authorList>
            <person name="Jackson A.P."/>
            <person name="Otto T.D."/>
            <person name="Darby A."/>
            <person name="Ramaprasad A."/>
            <person name="Xia D."/>
            <person name="Echaide I.E."/>
            <person name="Farber M."/>
            <person name="Gahlot S."/>
            <person name="Gamble J."/>
            <person name="Gupta D."/>
            <person name="Gupta Y."/>
            <person name="Jackson L."/>
            <person name="Malandrin L."/>
            <person name="Malas T.B."/>
            <person name="Moussa E."/>
            <person name="Nair M."/>
            <person name="Reid A.J."/>
            <person name="Sanders M."/>
            <person name="Sharma J."/>
            <person name="Tracey A."/>
            <person name="Quail M.A."/>
            <person name="Weir W."/>
            <person name="Wastling J.M."/>
            <person name="Hall N."/>
            <person name="Willadsen P."/>
            <person name="Lingelbach K."/>
            <person name="Shiels B."/>
            <person name="Tait A."/>
            <person name="Berriman M."/>
            <person name="Allred D.R."/>
            <person name="Pain A."/>
        </authorList>
    </citation>
    <scope>NUCLEOTIDE SEQUENCE [LARGE SCALE GENOMIC DNA]</scope>
    <source>
        <strain evidence="5">Bond</strain>
    </source>
</reference>
<name>A0A061D901_BABBI</name>
<sequence length="2219" mass="250931">MAPKKLTDCPENLREAIDWLIQIRHGNGKDGDGLDELAKALQQVIDEAIDKADEYLKKKVGEADKLSAADPKRSEDIKMEIVEGNEYISKLEEFKKCLCLTGDKNILAQLCSALESFLGFDNKFRGYTGKGIVYSDLDRLCDGIMAFLHGFLESVKDDESVQTYWSEADKDVEKMKGKLKQGREGLEGFLSVVELGLRDWEHVLKERSENVQKTLHDLNSNIEDEIKVISHLKTISVKEQSLYWQTTTEGFVGISDAAENFVRDLDPGLQKKIETSITVVKEAVKRLQNAAQVRGYAKAVETLQNAFDKLPKQVEYFITANVKHTIHEHEKGVTELIEKVKGDIDAIREAFLNEHLKAAQGDLKNAVNCAKNSALTLGGLRNETIKTAIRAIENRLKDKANTVVDKDILADLKTATVQKHIGTIILSLTSTVDRSVTDGIRDLETSIGQPGNVFRNQHDSNLQKLVEEARRNLETALECTRKNAAFLGGIRNEKVKTAIETIQVKMESVHSHVNSMTDLTNLKSNFMNSEGITNITQALSISAADSVKSGLLNLSESIEGPDVAFAYHKDALQSVAEQAQKSLANIIAKVQDCLLVHGGLNNSKVKQAIDAIQNQLDRVDRDNVDTMAMLKDVERTTIQEHTQVIEKALNKHGQAEHITKDLKNLNAAFNSTDKVFTDYKNSLDKLASQTQEDLLAALVHADSYLLCTDFGLRKKIVDALQPVAASKQRTSQAKQLADDVVASLQKVKDISITFKGRIQPHFDKLEHITSGGIQHRISSLKEDADSIAWIHSYISSLLSHTFKEANEENIKADQAYKQKVQAALHSIKGHIVNLKKNAENNKLDGFLRDYEHHFSSIQLAVTDHSVYDDDKKAREKYFANLMQLFNDTISTLSAAYKNAFKSAAKTYLSGAISEIKKRVNKAESAYQSEITKLSARIMAQVEDLKTIAEQDRLASVISAISTPFEEIAAATDTKSVFSEDRTYRTQYFENLKSVIENIIKSLEIAYQKAYQSSAKSYLIGAIKAIQNKIQRTEEVYEASVRGNISSIRELIGGITEEKFTKRDTRKKLELSFEEPFRQLQQNVTLNSAFKTDTALRIQCFNDLKDLIMHNVKNLSTAYEKAYQNSAMNYLQNAIRSIKEKVGEAEQKYADAIELEVTKAENKIAGLKASMFKEKGQRGKLLTLFDQDFTTLFKAVKENSAFNDDYVARMSCFEQLQNLIKDTVETLVNAYELFDDCSTKAEYYLGKAFEDSESKNENLRSTIKDKVRNAFEQIISGVYAMCAKQKEADLISLKERVQEHKQNIRSIIVNDLNKGIKGALLLLKIWIEKKVNGLKTSPDMKTLAKTFKHLYNHLHKYVKFQHDGLEVEDDEEEVESEDDEDDLRIKNQHNTQGVHLVHNQIEISNKPYGPRKVTHMPRIPRKSIQNPSGRAGMSHNTDSTGQRSSSTQTTKNPIIDYFGTLHIHTLQLFSVLCEGRFSHKSAYRCTEFLKVLRTMHPSKFAGQSSSLLDALKSGLQYLMKEISYAYVNAYDGASYGFEWDDPSKSKFTEDAMNCAKIGITIIDALFHDLHGLFYNCSRDYKYNPIKGADNKYDFRSYIENHGYVVENLLQDQKGSRVKDILKKAFSGKNEFQSSQETNNTFFVYLENVKTPKGILGKLFSHLVEYYNVCHLRNPVPPEHPCTIFEMLVWLCGLEHNIVYSKLQICIRRLYDPGNNHQFALAQRDTISYYIYNSSTYSRKLLTAIVGTGDASTTYYACDFSNNSLNFHYPATGEECLHMLLDILRRLFPVLRFLHTQCKISAVHYGWADCQYGKSAQPCNWQCNDHSTDKFDCQSQSPLMSYLSDCLLGYLPHQLRSIGCQPKCFTCPTSQNGMPCLTPLGFREFSGSARTGSDLSGIIGEFFVNVDITSLFCLVPRPPTTLPEHFGFVSSLVNKFHGSNKANTNVIKTNFETSIKKLSMKLYGNTSAFTDAFSDAYGSADTVQHSKCVYHHLMHLSTRGICMHNNLSSAPYLFSLYTDYYRHHAPKHSDLYLSWAVYLPWQFHCYLESLLKDFQDIFCRDWGCRVCLNSNNCKRGQHGFLNPSSIGFGCQCPSIVSCKGVLPTLYRYGLTYDDAEELNSKKKTCFDFRTQLSNVLHSEYFSKLFDECDKFLWEIRQPFSYLLLALWLLSLLYLIHIMVIRLDLLHIKSHLHSPSSHRIAAQSLLAAARVKALNKVLYLQP</sequence>
<dbReference type="KEGG" id="bbig:BBBOND_0303560"/>
<dbReference type="VEuPathDB" id="PiroplasmaDB:BBBOND_0303560"/>
<feature type="compositionally biased region" description="Low complexity" evidence="2">
    <location>
        <begin position="1436"/>
        <end position="1449"/>
    </location>
</feature>
<feature type="compositionally biased region" description="Basic residues" evidence="2">
    <location>
        <begin position="1411"/>
        <end position="1420"/>
    </location>
</feature>
<keyword evidence="3" id="KW-0472">Membrane</keyword>
<dbReference type="EMBL" id="LK391709">
    <property type="protein sequence ID" value="CDR96452.1"/>
    <property type="molecule type" value="Genomic_DNA"/>
</dbReference>
<feature type="region of interest" description="Disordered" evidence="2">
    <location>
        <begin position="1405"/>
        <end position="1449"/>
    </location>
</feature>
<evidence type="ECO:0000256" key="3">
    <source>
        <dbReference type="SAM" id="Phobius"/>
    </source>
</evidence>
<dbReference type="GeneID" id="24564993"/>
<feature type="region of interest" description="Disordered" evidence="2">
    <location>
        <begin position="1364"/>
        <end position="1383"/>
    </location>
</feature>
<proteinExistence type="predicted"/>
<accession>A0A061D901</accession>
<feature type="compositionally biased region" description="Acidic residues" evidence="2">
    <location>
        <begin position="1365"/>
        <end position="1381"/>
    </location>
</feature>
<dbReference type="Proteomes" id="UP000033188">
    <property type="component" value="Chromosome 3"/>
</dbReference>
<keyword evidence="3" id="KW-1133">Transmembrane helix</keyword>
<protein>
    <submittedName>
        <fullName evidence="4">Uncharacterized protein</fullName>
    </submittedName>
</protein>
<evidence type="ECO:0000256" key="2">
    <source>
        <dbReference type="SAM" id="MobiDB-lite"/>
    </source>
</evidence>
<keyword evidence="3" id="KW-0812">Transmembrane</keyword>
<evidence type="ECO:0000313" key="4">
    <source>
        <dbReference type="EMBL" id="CDR96452.1"/>
    </source>
</evidence>
<organism evidence="4 5">
    <name type="scientific">Babesia bigemina</name>
    <dbReference type="NCBI Taxonomy" id="5866"/>
    <lineage>
        <taxon>Eukaryota</taxon>
        <taxon>Sar</taxon>
        <taxon>Alveolata</taxon>
        <taxon>Apicomplexa</taxon>
        <taxon>Aconoidasida</taxon>
        <taxon>Piroplasmida</taxon>
        <taxon>Babesiidae</taxon>
        <taxon>Babesia</taxon>
    </lineage>
</organism>
<keyword evidence="1" id="KW-0175">Coiled coil</keyword>
<gene>
    <name evidence="4" type="ORF">BBBOND_0303560</name>
</gene>
<evidence type="ECO:0000256" key="1">
    <source>
        <dbReference type="SAM" id="Coils"/>
    </source>
</evidence>
<feature type="coiled-coil region" evidence="1">
    <location>
        <begin position="569"/>
        <end position="622"/>
    </location>
</feature>